<organism evidence="9">
    <name type="scientific">marine sediment metagenome</name>
    <dbReference type="NCBI Taxonomy" id="412755"/>
    <lineage>
        <taxon>unclassified sequences</taxon>
        <taxon>metagenomes</taxon>
        <taxon>ecological metagenomes</taxon>
    </lineage>
</organism>
<keyword evidence="6" id="KW-0648">Protein biosynthesis</keyword>
<dbReference type="GO" id="GO:0005739">
    <property type="term" value="C:mitochondrion"/>
    <property type="evidence" value="ECO:0007669"/>
    <property type="project" value="UniProtKB-ARBA"/>
</dbReference>
<evidence type="ECO:0000256" key="1">
    <source>
        <dbReference type="ARBA" id="ARBA00008069"/>
    </source>
</evidence>
<protein>
    <recommendedName>
        <fullName evidence="2">glutaminyl-tRNA synthase (glutamine-hydrolyzing)</fullName>
        <ecNumber evidence="2">6.3.5.7</ecNumber>
    </recommendedName>
</protein>
<dbReference type="PANTHER" id="PTHR11895:SF151">
    <property type="entry name" value="GLUTAMYL-TRNA(GLN) AMIDOTRANSFERASE SUBUNIT A"/>
    <property type="match status" value="1"/>
</dbReference>
<keyword evidence="4" id="KW-0547">Nucleotide-binding</keyword>
<dbReference type="Pfam" id="PF01425">
    <property type="entry name" value="Amidase"/>
    <property type="match status" value="1"/>
</dbReference>
<evidence type="ECO:0000259" key="8">
    <source>
        <dbReference type="Pfam" id="PF01425"/>
    </source>
</evidence>
<evidence type="ECO:0000256" key="3">
    <source>
        <dbReference type="ARBA" id="ARBA00022598"/>
    </source>
</evidence>
<feature type="non-terminal residue" evidence="9">
    <location>
        <position position="345"/>
    </location>
</feature>
<dbReference type="HAMAP" id="MF_00120">
    <property type="entry name" value="GatA"/>
    <property type="match status" value="1"/>
</dbReference>
<dbReference type="PANTHER" id="PTHR11895">
    <property type="entry name" value="TRANSAMIDASE"/>
    <property type="match status" value="1"/>
</dbReference>
<dbReference type="GO" id="GO:0006412">
    <property type="term" value="P:translation"/>
    <property type="evidence" value="ECO:0007669"/>
    <property type="project" value="UniProtKB-KW"/>
</dbReference>
<proteinExistence type="inferred from homology"/>
<dbReference type="AlphaFoldDB" id="A0A0F9FXC5"/>
<name>A0A0F9FXC5_9ZZZZ</name>
<dbReference type="PROSITE" id="PS00571">
    <property type="entry name" value="AMIDASES"/>
    <property type="match status" value="1"/>
</dbReference>
<keyword evidence="5" id="KW-0067">ATP-binding</keyword>
<comment type="caution">
    <text evidence="9">The sequence shown here is derived from an EMBL/GenBank/DDBJ whole genome shotgun (WGS) entry which is preliminary data.</text>
</comment>
<dbReference type="InterPro" id="IPR020556">
    <property type="entry name" value="Amidase_CS"/>
</dbReference>
<accession>A0A0F9FXC5</accession>
<dbReference type="GO" id="GO:0005524">
    <property type="term" value="F:ATP binding"/>
    <property type="evidence" value="ECO:0007669"/>
    <property type="project" value="UniProtKB-KW"/>
</dbReference>
<evidence type="ECO:0000256" key="4">
    <source>
        <dbReference type="ARBA" id="ARBA00022741"/>
    </source>
</evidence>
<evidence type="ECO:0000256" key="5">
    <source>
        <dbReference type="ARBA" id="ARBA00022840"/>
    </source>
</evidence>
<evidence type="ECO:0000256" key="7">
    <source>
        <dbReference type="ARBA" id="ARBA00047407"/>
    </source>
</evidence>
<evidence type="ECO:0000256" key="2">
    <source>
        <dbReference type="ARBA" id="ARBA00012739"/>
    </source>
</evidence>
<dbReference type="InterPro" id="IPR036928">
    <property type="entry name" value="AS_sf"/>
</dbReference>
<reference evidence="9" key="1">
    <citation type="journal article" date="2015" name="Nature">
        <title>Complex archaea that bridge the gap between prokaryotes and eukaryotes.</title>
        <authorList>
            <person name="Spang A."/>
            <person name="Saw J.H."/>
            <person name="Jorgensen S.L."/>
            <person name="Zaremba-Niedzwiedzka K."/>
            <person name="Martijn J."/>
            <person name="Lind A.E."/>
            <person name="van Eijk R."/>
            <person name="Schleper C."/>
            <person name="Guy L."/>
            <person name="Ettema T.J."/>
        </authorList>
    </citation>
    <scope>NUCLEOTIDE SEQUENCE</scope>
</reference>
<dbReference type="InterPro" id="IPR023631">
    <property type="entry name" value="Amidase_dom"/>
</dbReference>
<sequence length="345" mass="36587">MTGDSLHYLAAHEAADLLARREVSSVELTRAAFERVRALDDSLHAFLTLTEEEALAQAEAADERIARGDAGPLTGVPAAIKDVLCTKGVRTTCGSRILESFIPPYDAFAVQRLKEAGCVMLGKANMDEFAMGSSGENSAFGPTLNPWDKERVPGGSSSGSAAAVSAGMAFYALGSDTGGSIRQPASHSGIVGFKPTYGRVSRFGLIAFGSSLDQIGPLTRSVRDAALVFQAIAGYDRRDSTCAPLDVPTVSDALVPDLRGLRVGVPQEYFVEGMDEDVRQAVRAAIDQMAGLGAEVDWEVSLPSTDHALAVYYIIAPSEASANLARYDGVKYGYSYNEGASMWEN</sequence>
<dbReference type="InterPro" id="IPR000120">
    <property type="entry name" value="Amidase"/>
</dbReference>
<feature type="domain" description="Amidase" evidence="8">
    <location>
        <begin position="27"/>
        <end position="336"/>
    </location>
</feature>
<dbReference type="EMBL" id="LAZR01030715">
    <property type="protein sequence ID" value="KKL55782.1"/>
    <property type="molecule type" value="Genomic_DNA"/>
</dbReference>
<dbReference type="EC" id="6.3.5.7" evidence="2"/>
<evidence type="ECO:0000313" key="9">
    <source>
        <dbReference type="EMBL" id="KKL55782.1"/>
    </source>
</evidence>
<keyword evidence="3" id="KW-0436">Ligase</keyword>
<gene>
    <name evidence="9" type="ORF">LCGC14_2251950</name>
</gene>
<dbReference type="Gene3D" id="3.90.1300.10">
    <property type="entry name" value="Amidase signature (AS) domain"/>
    <property type="match status" value="1"/>
</dbReference>
<comment type="catalytic activity">
    <reaction evidence="7">
        <text>L-glutamyl-tRNA(Gln) + L-glutamine + ATP + H2O = L-glutaminyl-tRNA(Gln) + L-glutamate + ADP + phosphate + H(+)</text>
        <dbReference type="Rhea" id="RHEA:17521"/>
        <dbReference type="Rhea" id="RHEA-COMP:9681"/>
        <dbReference type="Rhea" id="RHEA-COMP:9684"/>
        <dbReference type="ChEBI" id="CHEBI:15377"/>
        <dbReference type="ChEBI" id="CHEBI:15378"/>
        <dbReference type="ChEBI" id="CHEBI:29985"/>
        <dbReference type="ChEBI" id="CHEBI:30616"/>
        <dbReference type="ChEBI" id="CHEBI:43474"/>
        <dbReference type="ChEBI" id="CHEBI:58359"/>
        <dbReference type="ChEBI" id="CHEBI:78520"/>
        <dbReference type="ChEBI" id="CHEBI:78521"/>
        <dbReference type="ChEBI" id="CHEBI:456216"/>
        <dbReference type="EC" id="6.3.5.7"/>
    </reaction>
</comment>
<dbReference type="GO" id="GO:0050567">
    <property type="term" value="F:glutaminyl-tRNA synthase (glutamine-hydrolyzing) activity"/>
    <property type="evidence" value="ECO:0007669"/>
    <property type="project" value="UniProtKB-EC"/>
</dbReference>
<dbReference type="GO" id="GO:0030956">
    <property type="term" value="C:glutamyl-tRNA(Gln) amidotransferase complex"/>
    <property type="evidence" value="ECO:0007669"/>
    <property type="project" value="InterPro"/>
</dbReference>
<dbReference type="SUPFAM" id="SSF75304">
    <property type="entry name" value="Amidase signature (AS) enzymes"/>
    <property type="match status" value="1"/>
</dbReference>
<comment type="similarity">
    <text evidence="1">Belongs to the amidase family. GatA subfamily.</text>
</comment>
<dbReference type="InterPro" id="IPR004412">
    <property type="entry name" value="GatA"/>
</dbReference>
<evidence type="ECO:0000256" key="6">
    <source>
        <dbReference type="ARBA" id="ARBA00022917"/>
    </source>
</evidence>